<gene>
    <name evidence="1" type="ORF">VDLFYP95_01238</name>
</gene>
<sequence length="142" mass="15648">MNLHGIAKGKSFEKTIEMLKNAEINGANQYFTMYFLAKELGYDAIADAIYKNAAEDAAHGGIYSHLLGDGPATKEDFIKMVINFYKAEASADTILAKLADEVRHSNEEGAHKIAELIEHSIPEELDHAKRLEEAMSACGVEF</sequence>
<dbReference type="SUPFAM" id="SSF47240">
    <property type="entry name" value="Ferritin-like"/>
    <property type="match status" value="1"/>
</dbReference>
<dbReference type="AlphaFoldDB" id="A0A6N3B644"/>
<reference evidence="1" key="1">
    <citation type="submission" date="2019-11" db="EMBL/GenBank/DDBJ databases">
        <authorList>
            <person name="Feng L."/>
        </authorList>
    </citation>
    <scope>NUCLEOTIDE SEQUENCE</scope>
    <source>
        <strain evidence="1">VdisparLFYP95</strain>
    </source>
</reference>
<evidence type="ECO:0000313" key="1">
    <source>
        <dbReference type="EMBL" id="VYT99321.1"/>
    </source>
</evidence>
<dbReference type="RefSeq" id="WP_156719530.1">
    <property type="nucleotide sequence ID" value="NZ_CACRUF010000020.1"/>
</dbReference>
<protein>
    <recommendedName>
        <fullName evidence="2">Rubrerythrin</fullName>
    </recommendedName>
</protein>
<dbReference type="InterPro" id="IPR009078">
    <property type="entry name" value="Ferritin-like_SF"/>
</dbReference>
<proteinExistence type="predicted"/>
<dbReference type="InterPro" id="IPR012347">
    <property type="entry name" value="Ferritin-like"/>
</dbReference>
<accession>A0A6N3B644</accession>
<dbReference type="EMBL" id="CACRUF010000020">
    <property type="protein sequence ID" value="VYT99321.1"/>
    <property type="molecule type" value="Genomic_DNA"/>
</dbReference>
<name>A0A6N3B644_9FIRM</name>
<dbReference type="Gene3D" id="1.20.1260.10">
    <property type="match status" value="1"/>
</dbReference>
<organism evidence="1">
    <name type="scientific">Veillonella dispar</name>
    <dbReference type="NCBI Taxonomy" id="39778"/>
    <lineage>
        <taxon>Bacteria</taxon>
        <taxon>Bacillati</taxon>
        <taxon>Bacillota</taxon>
        <taxon>Negativicutes</taxon>
        <taxon>Veillonellales</taxon>
        <taxon>Veillonellaceae</taxon>
        <taxon>Veillonella</taxon>
    </lineage>
</organism>
<evidence type="ECO:0008006" key="2">
    <source>
        <dbReference type="Google" id="ProtNLM"/>
    </source>
</evidence>